<sequence length="233" mass="26295">MVYLNQLSANLAKSRVCATHSLAMMSRRFIKMPSSLDAQQQTMRKFRSIANFPTVIGAIDCTHIRVKKINADGGQLYINRKGFSSINVQRFEAGAFSGILLGDSGYPCTPYLFTPLLNPTTPQEERYNRSHIRTRNTVERCFGLLKQRFRCLLRGMFGDIETAQKTIVACAVLHNIAIDMREDLFPGEEDNIEPSIQFAPSETVQQGYFPSSVREILGEGSLLKLISNKYYLL</sequence>
<keyword evidence="5" id="KW-0479">Metal-binding</keyword>
<dbReference type="PANTHER" id="PTHR22930:SF289">
    <property type="entry name" value="DDE TNP4 DOMAIN-CONTAINING PROTEIN-RELATED"/>
    <property type="match status" value="1"/>
</dbReference>
<dbReference type="GO" id="GO:0005634">
    <property type="term" value="C:nucleus"/>
    <property type="evidence" value="ECO:0007669"/>
    <property type="project" value="UniProtKB-SubCell"/>
</dbReference>
<keyword evidence="4" id="KW-0540">Nuclease</keyword>
<dbReference type="GO" id="GO:0004518">
    <property type="term" value="F:nuclease activity"/>
    <property type="evidence" value="ECO:0007669"/>
    <property type="project" value="UniProtKB-KW"/>
</dbReference>
<evidence type="ECO:0000313" key="10">
    <source>
        <dbReference type="Proteomes" id="UP000814243"/>
    </source>
</evidence>
<evidence type="ECO:0000256" key="5">
    <source>
        <dbReference type="ARBA" id="ARBA00022723"/>
    </source>
</evidence>
<organism evidence="9 10">
    <name type="scientific">Spodoptera exigua</name>
    <name type="common">Beet armyworm</name>
    <name type="synonym">Noctua fulgens</name>
    <dbReference type="NCBI Taxonomy" id="7107"/>
    <lineage>
        <taxon>Eukaryota</taxon>
        <taxon>Metazoa</taxon>
        <taxon>Ecdysozoa</taxon>
        <taxon>Arthropoda</taxon>
        <taxon>Hexapoda</taxon>
        <taxon>Insecta</taxon>
        <taxon>Pterygota</taxon>
        <taxon>Neoptera</taxon>
        <taxon>Endopterygota</taxon>
        <taxon>Lepidoptera</taxon>
        <taxon>Glossata</taxon>
        <taxon>Ditrysia</taxon>
        <taxon>Noctuoidea</taxon>
        <taxon>Noctuidae</taxon>
        <taxon>Amphipyrinae</taxon>
        <taxon>Spodoptera</taxon>
    </lineage>
</organism>
<gene>
    <name evidence="9" type="ORF">HF086_002440</name>
</gene>
<comment type="subcellular location">
    <subcellularLocation>
        <location evidence="2">Nucleus</location>
    </subcellularLocation>
</comment>
<accession>A0A922MG78</accession>
<dbReference type="InterPro" id="IPR045249">
    <property type="entry name" value="HARBI1-like"/>
</dbReference>
<dbReference type="GO" id="GO:0046872">
    <property type="term" value="F:metal ion binding"/>
    <property type="evidence" value="ECO:0007669"/>
    <property type="project" value="UniProtKB-KW"/>
</dbReference>
<name>A0A922MG78_SPOEX</name>
<dbReference type="PANTHER" id="PTHR22930">
    <property type="match status" value="1"/>
</dbReference>
<evidence type="ECO:0000259" key="8">
    <source>
        <dbReference type="Pfam" id="PF13359"/>
    </source>
</evidence>
<feature type="domain" description="DDE Tnp4" evidence="8">
    <location>
        <begin position="99"/>
        <end position="175"/>
    </location>
</feature>
<dbReference type="InterPro" id="IPR027806">
    <property type="entry name" value="HARBI1_dom"/>
</dbReference>
<dbReference type="EMBL" id="JACEFF010000528">
    <property type="protein sequence ID" value="KAH9635880.1"/>
    <property type="molecule type" value="Genomic_DNA"/>
</dbReference>
<protein>
    <recommendedName>
        <fullName evidence="8">DDE Tnp4 domain-containing protein</fullName>
    </recommendedName>
</protein>
<evidence type="ECO:0000256" key="2">
    <source>
        <dbReference type="ARBA" id="ARBA00004123"/>
    </source>
</evidence>
<evidence type="ECO:0000256" key="7">
    <source>
        <dbReference type="ARBA" id="ARBA00023242"/>
    </source>
</evidence>
<dbReference type="Proteomes" id="UP000814243">
    <property type="component" value="Unassembled WGS sequence"/>
</dbReference>
<evidence type="ECO:0000256" key="6">
    <source>
        <dbReference type="ARBA" id="ARBA00022801"/>
    </source>
</evidence>
<reference evidence="9" key="1">
    <citation type="journal article" date="2021" name="G3 (Bethesda)">
        <title>Genome and transcriptome analysis of the beet armyworm Spodoptera exigua reveals targets for pest control. .</title>
        <authorList>
            <person name="Simon S."/>
            <person name="Breeschoten T."/>
            <person name="Jansen H.J."/>
            <person name="Dirks R.P."/>
            <person name="Schranz M.E."/>
            <person name="Ros V.I.D."/>
        </authorList>
    </citation>
    <scope>NUCLEOTIDE SEQUENCE</scope>
    <source>
        <strain evidence="9">TB_SE_WUR_2020</strain>
    </source>
</reference>
<comment type="caution">
    <text evidence="9">The sequence shown here is derived from an EMBL/GenBank/DDBJ whole genome shotgun (WGS) entry which is preliminary data.</text>
</comment>
<proteinExistence type="inferred from homology"/>
<dbReference type="Pfam" id="PF13359">
    <property type="entry name" value="DDE_Tnp_4"/>
    <property type="match status" value="1"/>
</dbReference>
<comment type="similarity">
    <text evidence="3">Belongs to the HARBI1 family.</text>
</comment>
<keyword evidence="7" id="KW-0539">Nucleus</keyword>
<evidence type="ECO:0000256" key="3">
    <source>
        <dbReference type="ARBA" id="ARBA00006958"/>
    </source>
</evidence>
<evidence type="ECO:0000313" key="9">
    <source>
        <dbReference type="EMBL" id="KAH9635880.1"/>
    </source>
</evidence>
<comment type="cofactor">
    <cofactor evidence="1">
        <name>a divalent metal cation</name>
        <dbReference type="ChEBI" id="CHEBI:60240"/>
    </cofactor>
</comment>
<evidence type="ECO:0000256" key="1">
    <source>
        <dbReference type="ARBA" id="ARBA00001968"/>
    </source>
</evidence>
<keyword evidence="6" id="KW-0378">Hydrolase</keyword>
<dbReference type="GO" id="GO:0016787">
    <property type="term" value="F:hydrolase activity"/>
    <property type="evidence" value="ECO:0007669"/>
    <property type="project" value="UniProtKB-KW"/>
</dbReference>
<evidence type="ECO:0000256" key="4">
    <source>
        <dbReference type="ARBA" id="ARBA00022722"/>
    </source>
</evidence>
<dbReference type="AlphaFoldDB" id="A0A922MG78"/>